<evidence type="ECO:0000313" key="4">
    <source>
        <dbReference type="Proteomes" id="UP000078486"/>
    </source>
</evidence>
<keyword evidence="2" id="KW-0564">Palmitate</keyword>
<dbReference type="PANTHER" id="PTHR30203">
    <property type="entry name" value="OUTER MEMBRANE CATION EFFLUX PROTEIN"/>
    <property type="match status" value="1"/>
</dbReference>
<dbReference type="STRING" id="1184151.AW736_04910"/>
<evidence type="ECO:0000313" key="3">
    <source>
        <dbReference type="EMBL" id="OAM91139.1"/>
    </source>
</evidence>
<keyword evidence="4" id="KW-1185">Reference proteome</keyword>
<keyword evidence="2" id="KW-0812">Transmembrane</keyword>
<dbReference type="NCBIfam" id="TIGR01845">
    <property type="entry name" value="outer_NodT"/>
    <property type="match status" value="1"/>
</dbReference>
<keyword evidence="2" id="KW-1134">Transmembrane beta strand</keyword>
<protein>
    <submittedName>
        <fullName evidence="3">RND transporter</fullName>
    </submittedName>
</protein>
<dbReference type="AlphaFoldDB" id="A0A178IPH5"/>
<dbReference type="Proteomes" id="UP000078486">
    <property type="component" value="Unassembled WGS sequence"/>
</dbReference>
<dbReference type="GO" id="GO:0015562">
    <property type="term" value="F:efflux transmembrane transporter activity"/>
    <property type="evidence" value="ECO:0007669"/>
    <property type="project" value="InterPro"/>
</dbReference>
<gene>
    <name evidence="3" type="ORF">AW736_04910</name>
</gene>
<dbReference type="Gene3D" id="2.20.200.10">
    <property type="entry name" value="Outer membrane efflux proteins (OEP)"/>
    <property type="match status" value="1"/>
</dbReference>
<evidence type="ECO:0000256" key="2">
    <source>
        <dbReference type="RuleBase" id="RU362097"/>
    </source>
</evidence>
<evidence type="ECO:0000256" key="1">
    <source>
        <dbReference type="ARBA" id="ARBA00007613"/>
    </source>
</evidence>
<dbReference type="RefSeq" id="WP_068769797.1">
    <property type="nucleotide sequence ID" value="NZ_CP109796.1"/>
</dbReference>
<dbReference type="GO" id="GO:0005886">
    <property type="term" value="C:plasma membrane"/>
    <property type="evidence" value="ECO:0007669"/>
    <property type="project" value="UniProtKB-SubCell"/>
</dbReference>
<name>A0A178IPH5_9BACT</name>
<dbReference type="InterPro" id="IPR010131">
    <property type="entry name" value="MdtP/NodT-like"/>
</dbReference>
<dbReference type="Gene3D" id="1.20.1600.10">
    <property type="entry name" value="Outer membrane efflux proteins (OEP)"/>
    <property type="match status" value="1"/>
</dbReference>
<comment type="caution">
    <text evidence="3">The sequence shown here is derived from an EMBL/GenBank/DDBJ whole genome shotgun (WGS) entry which is preliminary data.</text>
</comment>
<sequence length="487" mass="51620">MPASSSSHFLPVKILAAILPAVILCACTSSPTAKEQIAARVIVPRHWLQTEAGNDTPAASSLDVTALASWWMRFNDPVLDRLIIDALANSPDIRTALSKIAESRARRAVEKSSLLPTLSAGVTGRESYSRDHLAHTSTSGDSYSASLDAGWEIDLFGRQRLALDAATADLAQTRENFHAAQVSLAAEVADAYVTLRSGENQLAVLERNIASRTETTQLTLWREQAGLASALDTQQSLSTLEQARASLPSLRQTIAESRNRLALLCGRAPGALDSLLAETRPVPAPPTALATGIPAETLRQRPDIRAAEHALEAATSRTDAARRERLPSLNLAGSIGVETLNAGDLLSPDNTVASLLGSLTAPIFQGGRIRQNILIQTELQKQALIAYESSVLTALNEVENALVAVRRLAERTAILDAAANAATTAADLAARQYEAGQVDLLTVLDAQRTRLGIEEQQVSATASLTAAHIQLYKALGGGWGGQPAATP</sequence>
<dbReference type="InterPro" id="IPR003423">
    <property type="entry name" value="OMP_efflux"/>
</dbReference>
<reference evidence="3 4" key="1">
    <citation type="submission" date="2016-01" db="EMBL/GenBank/DDBJ databases">
        <title>High potential of lignocellulose degradation of a new Verrucomicrobia species.</title>
        <authorList>
            <person name="Wang Y."/>
            <person name="Shi Y."/>
            <person name="Qiu Z."/>
            <person name="Liu S."/>
            <person name="Yang H."/>
        </authorList>
    </citation>
    <scope>NUCLEOTIDE SEQUENCE [LARGE SCALE GENOMIC DNA]</scope>
    <source>
        <strain evidence="3 4">TSB47</strain>
    </source>
</reference>
<dbReference type="Pfam" id="PF02321">
    <property type="entry name" value="OEP"/>
    <property type="match status" value="2"/>
</dbReference>
<organism evidence="3 4">
    <name type="scientific">Termitidicoccus mucosus</name>
    <dbReference type="NCBI Taxonomy" id="1184151"/>
    <lineage>
        <taxon>Bacteria</taxon>
        <taxon>Pseudomonadati</taxon>
        <taxon>Verrucomicrobiota</taxon>
        <taxon>Opitutia</taxon>
        <taxon>Opitutales</taxon>
        <taxon>Opitutaceae</taxon>
        <taxon>Termitidicoccus</taxon>
    </lineage>
</organism>
<keyword evidence="2" id="KW-0472">Membrane</keyword>
<keyword evidence="2" id="KW-0449">Lipoprotein</keyword>
<accession>A0A178IPH5</accession>
<comment type="similarity">
    <text evidence="1 2">Belongs to the outer membrane factor (OMF) (TC 1.B.17) family.</text>
</comment>
<proteinExistence type="inferred from homology"/>
<dbReference type="EMBL" id="LRRQ01000040">
    <property type="protein sequence ID" value="OAM91139.1"/>
    <property type="molecule type" value="Genomic_DNA"/>
</dbReference>
<comment type="subcellular location">
    <subcellularLocation>
        <location evidence="2">Cell membrane</location>
        <topology evidence="2">Lipid-anchor</topology>
    </subcellularLocation>
</comment>
<dbReference type="SUPFAM" id="SSF56954">
    <property type="entry name" value="Outer membrane efflux proteins (OEP)"/>
    <property type="match status" value="1"/>
</dbReference>
<dbReference type="PANTHER" id="PTHR30203:SF31">
    <property type="entry name" value="RND EFFLUX SYSTEM, OUTER MEMBRANE LIPOPROTEIN, NODT"/>
    <property type="match status" value="1"/>
</dbReference>